<name>A0A368KKH1_9BACT</name>
<protein>
    <submittedName>
        <fullName evidence="1">Uncharacterized protein</fullName>
    </submittedName>
</protein>
<dbReference type="EMBL" id="QPEX01000045">
    <property type="protein sequence ID" value="RCS41249.1"/>
    <property type="molecule type" value="Genomic_DNA"/>
</dbReference>
<organism evidence="1 2">
    <name type="scientific">Bremerella cremea</name>
    <dbReference type="NCBI Taxonomy" id="1031537"/>
    <lineage>
        <taxon>Bacteria</taxon>
        <taxon>Pseudomonadati</taxon>
        <taxon>Planctomycetota</taxon>
        <taxon>Planctomycetia</taxon>
        <taxon>Pirellulales</taxon>
        <taxon>Pirellulaceae</taxon>
        <taxon>Bremerella</taxon>
    </lineage>
</organism>
<dbReference type="OrthoDB" id="8478606at2"/>
<reference evidence="1 2" key="1">
    <citation type="submission" date="2018-07" db="EMBL/GenBank/DDBJ databases">
        <title>Comparative genomes isolates from brazilian mangrove.</title>
        <authorList>
            <person name="De Araujo J.E."/>
            <person name="Taketani R.G."/>
            <person name="Silva M.C.P."/>
            <person name="Lourenco M.V."/>
            <person name="Oliveira V.M."/>
            <person name="Andreote F.D."/>
        </authorList>
    </citation>
    <scope>NUCLEOTIDE SEQUENCE [LARGE SCALE GENOMIC DNA]</scope>
    <source>
        <strain evidence="1 2">HEX PRIS-MGV</strain>
    </source>
</reference>
<dbReference type="AlphaFoldDB" id="A0A368KKH1"/>
<comment type="caution">
    <text evidence="1">The sequence shown here is derived from an EMBL/GenBank/DDBJ whole genome shotgun (WGS) entry which is preliminary data.</text>
</comment>
<evidence type="ECO:0000313" key="1">
    <source>
        <dbReference type="EMBL" id="RCS41249.1"/>
    </source>
</evidence>
<gene>
    <name evidence="1" type="ORF">DTL42_22025</name>
</gene>
<accession>A0A368KKH1</accession>
<dbReference type="RefSeq" id="WP_114372252.1">
    <property type="nucleotide sequence ID" value="NZ_QPEX01000045.1"/>
</dbReference>
<evidence type="ECO:0000313" key="2">
    <source>
        <dbReference type="Proteomes" id="UP000253562"/>
    </source>
</evidence>
<sequence length="231" mass="26594">MPSRPSLLDIRYWENHERRVLEAITLALNKLSREETLPQNEDRLNRKLYFYILEAIREMSQRGMRFTTYPMYEANNQPQVDDVERAAREGKRPDFQFGYIDHYETNVQASAKQYVVECKRLGESGRSDWVLNVNYLANGIVRYSSREHGYGQGGASGAMVGYVQNTDLDSVLLEVNRSVEENRLPLLVPSSAGGLQANSVNQLDHQFDRPTPPSPFSLRHLWVDLVGRSWN</sequence>
<proteinExistence type="predicted"/>
<dbReference type="Proteomes" id="UP000253562">
    <property type="component" value="Unassembled WGS sequence"/>
</dbReference>